<organism evidence="8 9">
    <name type="scientific">Nonomuraea soli</name>
    <dbReference type="NCBI Taxonomy" id="1032476"/>
    <lineage>
        <taxon>Bacteria</taxon>
        <taxon>Bacillati</taxon>
        <taxon>Actinomycetota</taxon>
        <taxon>Actinomycetes</taxon>
        <taxon>Streptosporangiales</taxon>
        <taxon>Streptosporangiaceae</taxon>
        <taxon>Nonomuraea</taxon>
    </lineage>
</organism>
<keyword evidence="5" id="KW-0411">Iron-sulfur</keyword>
<keyword evidence="6" id="KW-0534">Nitrate assimilation</keyword>
<dbReference type="GO" id="GO:0051537">
    <property type="term" value="F:2 iron, 2 sulfur cluster binding"/>
    <property type="evidence" value="ECO:0007669"/>
    <property type="project" value="UniProtKB-KW"/>
</dbReference>
<evidence type="ECO:0000259" key="7">
    <source>
        <dbReference type="PROSITE" id="PS51296"/>
    </source>
</evidence>
<comment type="caution">
    <text evidence="8">The sequence shown here is derived from an EMBL/GenBank/DDBJ whole genome shotgun (WGS) entry which is preliminary data.</text>
</comment>
<name>A0A7W0CRN3_9ACTN</name>
<sequence>MSTLTWTAVCAFDDLLPERGACALVDGRQIAVFRDFDGAVYAIGNLDPFSGANVLSRGIVGTRMGEPTVASPMHKEVFSLVTGICFDDPEVVVPTYPVQVRDGRVEIAA</sequence>
<dbReference type="SUPFAM" id="SSF50022">
    <property type="entry name" value="ISP domain"/>
    <property type="match status" value="1"/>
</dbReference>
<dbReference type="CDD" id="cd03529">
    <property type="entry name" value="Rieske_NirD"/>
    <property type="match status" value="1"/>
</dbReference>
<dbReference type="GO" id="GO:0046872">
    <property type="term" value="F:metal ion binding"/>
    <property type="evidence" value="ECO:0007669"/>
    <property type="project" value="UniProtKB-KW"/>
</dbReference>
<keyword evidence="4" id="KW-0408">Iron</keyword>
<proteinExistence type="predicted"/>
<evidence type="ECO:0000313" key="9">
    <source>
        <dbReference type="Proteomes" id="UP000530928"/>
    </source>
</evidence>
<keyword evidence="1" id="KW-0001">2Fe-2S</keyword>
<dbReference type="InterPro" id="IPR036922">
    <property type="entry name" value="Rieske_2Fe-2S_sf"/>
</dbReference>
<accession>A0A7W0CRN3</accession>
<keyword evidence="3 8" id="KW-0560">Oxidoreductase</keyword>
<dbReference type="PANTHER" id="PTHR40562">
    <property type="match status" value="1"/>
</dbReference>
<dbReference type="AlphaFoldDB" id="A0A7W0CRN3"/>
<feature type="domain" description="Rieske" evidence="7">
    <location>
        <begin position="7"/>
        <end position="107"/>
    </location>
</feature>
<dbReference type="NCBIfam" id="TIGR02378">
    <property type="entry name" value="nirD_assim_sml"/>
    <property type="match status" value="1"/>
</dbReference>
<dbReference type="Pfam" id="PF13806">
    <property type="entry name" value="Rieske_2"/>
    <property type="match status" value="1"/>
</dbReference>
<dbReference type="GO" id="GO:0016705">
    <property type="term" value="F:oxidoreductase activity, acting on paired donors, with incorporation or reduction of molecular oxygen"/>
    <property type="evidence" value="ECO:0007669"/>
    <property type="project" value="UniProtKB-ARBA"/>
</dbReference>
<evidence type="ECO:0000256" key="6">
    <source>
        <dbReference type="ARBA" id="ARBA00023063"/>
    </source>
</evidence>
<evidence type="ECO:0000313" key="8">
    <source>
        <dbReference type="EMBL" id="MBA2896071.1"/>
    </source>
</evidence>
<dbReference type="GO" id="GO:0004497">
    <property type="term" value="F:monooxygenase activity"/>
    <property type="evidence" value="ECO:0007669"/>
    <property type="project" value="UniProtKB-ARBA"/>
</dbReference>
<gene>
    <name evidence="8" type="ORF">HNR30_007462</name>
</gene>
<keyword evidence="2" id="KW-0479">Metal-binding</keyword>
<dbReference type="EC" id="1.7.1.15" evidence="8"/>
<dbReference type="GO" id="GO:0042128">
    <property type="term" value="P:nitrate assimilation"/>
    <property type="evidence" value="ECO:0007669"/>
    <property type="project" value="UniProtKB-KW"/>
</dbReference>
<dbReference type="Gene3D" id="2.102.10.10">
    <property type="entry name" value="Rieske [2Fe-2S] iron-sulphur domain"/>
    <property type="match status" value="1"/>
</dbReference>
<keyword evidence="9" id="KW-1185">Reference proteome</keyword>
<dbReference type="PROSITE" id="PS51296">
    <property type="entry name" value="RIESKE"/>
    <property type="match status" value="1"/>
</dbReference>
<reference evidence="8 9" key="1">
    <citation type="submission" date="2020-07" db="EMBL/GenBank/DDBJ databases">
        <title>Genomic Encyclopedia of Type Strains, Phase IV (KMG-IV): sequencing the most valuable type-strain genomes for metagenomic binning, comparative biology and taxonomic classification.</title>
        <authorList>
            <person name="Goeker M."/>
        </authorList>
    </citation>
    <scope>NUCLEOTIDE SEQUENCE [LARGE SCALE GENOMIC DNA]</scope>
    <source>
        <strain evidence="8 9">DSM 45533</strain>
    </source>
</reference>
<dbReference type="InterPro" id="IPR012748">
    <property type="entry name" value="Rieske-like_NirD"/>
</dbReference>
<dbReference type="InterPro" id="IPR017881">
    <property type="entry name" value="NirD"/>
</dbReference>
<evidence type="ECO:0000256" key="3">
    <source>
        <dbReference type="ARBA" id="ARBA00023002"/>
    </source>
</evidence>
<dbReference type="PANTHER" id="PTHR40562:SF1">
    <property type="entry name" value="NITRITE REDUCTASE (NADH) SMALL SUBUNIT"/>
    <property type="match status" value="1"/>
</dbReference>
<evidence type="ECO:0000256" key="1">
    <source>
        <dbReference type="ARBA" id="ARBA00022714"/>
    </source>
</evidence>
<evidence type="ECO:0000256" key="2">
    <source>
        <dbReference type="ARBA" id="ARBA00022723"/>
    </source>
</evidence>
<dbReference type="InterPro" id="IPR017941">
    <property type="entry name" value="Rieske_2Fe-2S"/>
</dbReference>
<dbReference type="EMBL" id="JACDUR010000008">
    <property type="protein sequence ID" value="MBA2896071.1"/>
    <property type="molecule type" value="Genomic_DNA"/>
</dbReference>
<dbReference type="GO" id="GO:0106316">
    <property type="term" value="F:nitrite reductase (NADH) activity"/>
    <property type="evidence" value="ECO:0007669"/>
    <property type="project" value="UniProtKB-EC"/>
</dbReference>
<dbReference type="Proteomes" id="UP000530928">
    <property type="component" value="Unassembled WGS sequence"/>
</dbReference>
<evidence type="ECO:0000256" key="5">
    <source>
        <dbReference type="ARBA" id="ARBA00023014"/>
    </source>
</evidence>
<protein>
    <submittedName>
        <fullName evidence="8">Nitrite reductase (NADH) small subunit</fullName>
        <ecNumber evidence="8">1.7.1.15</ecNumber>
    </submittedName>
</protein>
<dbReference type="PROSITE" id="PS51300">
    <property type="entry name" value="NIRD"/>
    <property type="match status" value="1"/>
</dbReference>
<evidence type="ECO:0000256" key="4">
    <source>
        <dbReference type="ARBA" id="ARBA00023004"/>
    </source>
</evidence>
<dbReference type="RefSeq" id="WP_181614803.1">
    <property type="nucleotide sequence ID" value="NZ_BAABAM010000007.1"/>
</dbReference>